<evidence type="ECO:0000313" key="1">
    <source>
        <dbReference type="EMBL" id="AFM05169.1"/>
    </source>
</evidence>
<name>I4AMI4_BERLS</name>
<keyword evidence="2" id="KW-1185">Reference proteome</keyword>
<dbReference type="eggNOG" id="ENOG502ZIXZ">
    <property type="taxonomic scope" value="Bacteria"/>
</dbReference>
<dbReference type="AlphaFoldDB" id="I4AMI4"/>
<protein>
    <recommendedName>
        <fullName evidence="3">RloB-like protein</fullName>
    </recommendedName>
</protein>
<dbReference type="Proteomes" id="UP000006054">
    <property type="component" value="Chromosome"/>
</dbReference>
<accession>I4AMI4</accession>
<dbReference type="STRING" id="880071.Fleli_2816"/>
<dbReference type="HOGENOM" id="CLU_105448_0_0_10"/>
<evidence type="ECO:0008006" key="3">
    <source>
        <dbReference type="Google" id="ProtNLM"/>
    </source>
</evidence>
<gene>
    <name evidence="1" type="ordered locus">Fleli_2816</name>
</gene>
<dbReference type="EMBL" id="CP003345">
    <property type="protein sequence ID" value="AFM05169.1"/>
    <property type="molecule type" value="Genomic_DNA"/>
</dbReference>
<dbReference type="OrthoDB" id="7060211at2"/>
<sequence>MNIYFLVEGKRTEKKVYPKWLSFLIPKLKRVNTHNQIENNNYYIFSANGFPSLLHNHLPNSVSDINEHSNFDYFVICIDGDDEGVENRRNEITDFMTENEIILNSETKIEIIVQNKCFETWFLGNPKLFKQNPQSESMKEFNQFYNVKTDDPELMEKPIDFDASTSIYHSKYLQEIFWERNINYSKNNPTEVIEEYFVNELIKRNEETGHLKSFKYFIDFCSKIRKETEK</sequence>
<proteinExistence type="predicted"/>
<evidence type="ECO:0000313" key="2">
    <source>
        <dbReference type="Proteomes" id="UP000006054"/>
    </source>
</evidence>
<reference evidence="2" key="1">
    <citation type="submission" date="2012-06" db="EMBL/GenBank/DDBJ databases">
        <title>The complete genome of Flexibacter litoralis DSM 6794.</title>
        <authorList>
            <person name="Lucas S."/>
            <person name="Copeland A."/>
            <person name="Lapidus A."/>
            <person name="Glavina del Rio T."/>
            <person name="Dalin E."/>
            <person name="Tice H."/>
            <person name="Bruce D."/>
            <person name="Goodwin L."/>
            <person name="Pitluck S."/>
            <person name="Peters L."/>
            <person name="Ovchinnikova G."/>
            <person name="Lu M."/>
            <person name="Kyrpides N."/>
            <person name="Mavromatis K."/>
            <person name="Ivanova N."/>
            <person name="Brettin T."/>
            <person name="Detter J.C."/>
            <person name="Han C."/>
            <person name="Larimer F."/>
            <person name="Land M."/>
            <person name="Hauser L."/>
            <person name="Markowitz V."/>
            <person name="Cheng J.-F."/>
            <person name="Hugenholtz P."/>
            <person name="Woyke T."/>
            <person name="Wu D."/>
            <person name="Spring S."/>
            <person name="Lang E."/>
            <person name="Kopitz M."/>
            <person name="Brambilla E."/>
            <person name="Klenk H.-P."/>
            <person name="Eisen J.A."/>
        </authorList>
    </citation>
    <scope>NUCLEOTIDE SEQUENCE [LARGE SCALE GENOMIC DNA]</scope>
    <source>
        <strain evidence="2">ATCC 23117 / DSM 6794 / NBRC 15988 / NCIMB 1366 / Sio-4</strain>
    </source>
</reference>
<dbReference type="RefSeq" id="WP_014798604.1">
    <property type="nucleotide sequence ID" value="NC_018018.1"/>
</dbReference>
<organism evidence="1 2">
    <name type="scientific">Bernardetia litoralis (strain ATCC 23117 / DSM 6794 / NBRC 15988 / NCIMB 1366 / Fx l1 / Sio-4)</name>
    <name type="common">Flexibacter litoralis</name>
    <dbReference type="NCBI Taxonomy" id="880071"/>
    <lineage>
        <taxon>Bacteria</taxon>
        <taxon>Pseudomonadati</taxon>
        <taxon>Bacteroidota</taxon>
        <taxon>Cytophagia</taxon>
        <taxon>Cytophagales</taxon>
        <taxon>Bernardetiaceae</taxon>
        <taxon>Bernardetia</taxon>
    </lineage>
</organism>
<dbReference type="KEGG" id="fli:Fleli_2816"/>